<dbReference type="Proteomes" id="UP001247805">
    <property type="component" value="Unassembled WGS sequence"/>
</dbReference>
<evidence type="ECO:0000256" key="8">
    <source>
        <dbReference type="ARBA" id="ARBA00022741"/>
    </source>
</evidence>
<keyword evidence="6" id="KW-0808">Transferase</keyword>
<evidence type="ECO:0000256" key="7">
    <source>
        <dbReference type="ARBA" id="ARBA00022692"/>
    </source>
</evidence>
<name>A0ABU3SUY5_9ALTE</name>
<keyword evidence="7 14" id="KW-0812">Transmembrane</keyword>
<dbReference type="InterPro" id="IPR050398">
    <property type="entry name" value="HssS/ArlS-like"/>
</dbReference>
<keyword evidence="10" id="KW-0067">ATP-binding</keyword>
<comment type="catalytic activity">
    <reaction evidence="1">
        <text>ATP + protein L-histidine = ADP + protein N-phospho-L-histidine.</text>
        <dbReference type="EC" id="2.7.13.3"/>
    </reaction>
</comment>
<keyword evidence="9 16" id="KW-0418">Kinase</keyword>
<dbReference type="RefSeq" id="WP_316025457.1">
    <property type="nucleotide sequence ID" value="NZ_JAWDIO010000002.1"/>
</dbReference>
<evidence type="ECO:0000256" key="2">
    <source>
        <dbReference type="ARBA" id="ARBA00004651"/>
    </source>
</evidence>
<gene>
    <name evidence="16" type="ORF">RS130_07610</name>
</gene>
<dbReference type="EMBL" id="JAWDIO010000002">
    <property type="protein sequence ID" value="MDU0353810.1"/>
    <property type="molecule type" value="Genomic_DNA"/>
</dbReference>
<keyword evidence="4" id="KW-1003">Cell membrane</keyword>
<evidence type="ECO:0000256" key="5">
    <source>
        <dbReference type="ARBA" id="ARBA00022553"/>
    </source>
</evidence>
<comment type="subcellular location">
    <subcellularLocation>
        <location evidence="2">Cell membrane</location>
        <topology evidence="2">Multi-pass membrane protein</topology>
    </subcellularLocation>
</comment>
<dbReference type="Gene3D" id="1.10.287.130">
    <property type="match status" value="1"/>
</dbReference>
<dbReference type="InterPro" id="IPR005467">
    <property type="entry name" value="His_kinase_dom"/>
</dbReference>
<dbReference type="PROSITE" id="PS50109">
    <property type="entry name" value="HIS_KIN"/>
    <property type="match status" value="1"/>
</dbReference>
<dbReference type="EC" id="2.7.13.3" evidence="3"/>
<organism evidence="16 17">
    <name type="scientific">Paraglaciecola aquimarina</name>
    <dbReference type="NCBI Taxonomy" id="1235557"/>
    <lineage>
        <taxon>Bacteria</taxon>
        <taxon>Pseudomonadati</taxon>
        <taxon>Pseudomonadota</taxon>
        <taxon>Gammaproteobacteria</taxon>
        <taxon>Alteromonadales</taxon>
        <taxon>Alteromonadaceae</taxon>
        <taxon>Paraglaciecola</taxon>
    </lineage>
</organism>
<dbReference type="SUPFAM" id="SSF47384">
    <property type="entry name" value="Homodimeric domain of signal transducing histidine kinase"/>
    <property type="match status" value="1"/>
</dbReference>
<dbReference type="GO" id="GO:0016301">
    <property type="term" value="F:kinase activity"/>
    <property type="evidence" value="ECO:0007669"/>
    <property type="project" value="UniProtKB-KW"/>
</dbReference>
<dbReference type="PANTHER" id="PTHR45528">
    <property type="entry name" value="SENSOR HISTIDINE KINASE CPXA"/>
    <property type="match status" value="1"/>
</dbReference>
<evidence type="ECO:0000259" key="15">
    <source>
        <dbReference type="PROSITE" id="PS50109"/>
    </source>
</evidence>
<evidence type="ECO:0000256" key="9">
    <source>
        <dbReference type="ARBA" id="ARBA00022777"/>
    </source>
</evidence>
<evidence type="ECO:0000313" key="16">
    <source>
        <dbReference type="EMBL" id="MDU0353810.1"/>
    </source>
</evidence>
<dbReference type="InterPro" id="IPR003661">
    <property type="entry name" value="HisK_dim/P_dom"/>
</dbReference>
<reference evidence="16 17" key="1">
    <citation type="submission" date="2023-10" db="EMBL/GenBank/DDBJ databases">
        <title>Glaciecola aquimarina strain GGW-M5 nov., isolated from a coastal seawater.</title>
        <authorList>
            <person name="Bayburt H."/>
            <person name="Kim J.M."/>
            <person name="Choi B.J."/>
            <person name="Jeon C.O."/>
        </authorList>
    </citation>
    <scope>NUCLEOTIDE SEQUENCE [LARGE SCALE GENOMIC DNA]</scope>
    <source>
        <strain evidence="16 17">KCTC 32108</strain>
    </source>
</reference>
<keyword evidence="11 14" id="KW-1133">Transmembrane helix</keyword>
<evidence type="ECO:0000313" key="17">
    <source>
        <dbReference type="Proteomes" id="UP001247805"/>
    </source>
</evidence>
<dbReference type="Pfam" id="PF02518">
    <property type="entry name" value="HATPase_c"/>
    <property type="match status" value="1"/>
</dbReference>
<evidence type="ECO:0000256" key="4">
    <source>
        <dbReference type="ARBA" id="ARBA00022475"/>
    </source>
</evidence>
<sequence length="433" mass="49249">MKIRPSLKLYFFISVVLLGSAMAVGFSFLSVNYYVDGLDRGVNGTMFDLAKTTIVADGQPRNIASFSVASRWQDTPEIIQQRFKQPPVEEAQLQKIKDQANIFMMPKNIFFVAYYQTEQGEPRYVSKVMLERDISSTSKMSKPTKRLIWAFVASLIAISLFAFLLNIIMQKIARPVESLKDWAKSLDQKTVQNPPPDFNYNELNVLASFIQTSLISTYQSVEREQRFLSYASHELRTPIAVIRSNVELLQRLSEKQPENLKQQQVLKRIQRAGLTMGNLTETLLWLSRNEELTIAPESVNLGEKINQACNDLQYLLDGKNVEVHIECEDADIKVVGVSCHIVLNNLIRNAYQHTQEGLIKINQQGSRLSIINTHVPEDDINSLTTPNAQPIAFGDGYGLGLQLCEKIIKHHNWFYTKQHSQGNYQVTVDFDNS</sequence>
<evidence type="ECO:0000256" key="11">
    <source>
        <dbReference type="ARBA" id="ARBA00022989"/>
    </source>
</evidence>
<proteinExistence type="predicted"/>
<dbReference type="PANTHER" id="PTHR45528:SF1">
    <property type="entry name" value="SENSOR HISTIDINE KINASE CPXA"/>
    <property type="match status" value="1"/>
</dbReference>
<keyword evidence="12" id="KW-0902">Two-component regulatory system</keyword>
<feature type="transmembrane region" description="Helical" evidence="14">
    <location>
        <begin position="9"/>
        <end position="35"/>
    </location>
</feature>
<accession>A0ABU3SUY5</accession>
<dbReference type="Pfam" id="PF00512">
    <property type="entry name" value="HisKA"/>
    <property type="match status" value="1"/>
</dbReference>
<dbReference type="CDD" id="cd00082">
    <property type="entry name" value="HisKA"/>
    <property type="match status" value="1"/>
</dbReference>
<dbReference type="InterPro" id="IPR036097">
    <property type="entry name" value="HisK_dim/P_sf"/>
</dbReference>
<protein>
    <recommendedName>
        <fullName evidence="3">histidine kinase</fullName>
        <ecNumber evidence="3">2.7.13.3</ecNumber>
    </recommendedName>
</protein>
<evidence type="ECO:0000256" key="14">
    <source>
        <dbReference type="SAM" id="Phobius"/>
    </source>
</evidence>
<dbReference type="SUPFAM" id="SSF55874">
    <property type="entry name" value="ATPase domain of HSP90 chaperone/DNA topoisomerase II/histidine kinase"/>
    <property type="match status" value="1"/>
</dbReference>
<keyword evidence="17" id="KW-1185">Reference proteome</keyword>
<comment type="caution">
    <text evidence="16">The sequence shown here is derived from an EMBL/GenBank/DDBJ whole genome shotgun (WGS) entry which is preliminary data.</text>
</comment>
<dbReference type="SMART" id="SM00388">
    <property type="entry name" value="HisKA"/>
    <property type="match status" value="1"/>
</dbReference>
<feature type="domain" description="Histidine kinase" evidence="15">
    <location>
        <begin position="230"/>
        <end position="433"/>
    </location>
</feature>
<evidence type="ECO:0000256" key="10">
    <source>
        <dbReference type="ARBA" id="ARBA00022840"/>
    </source>
</evidence>
<evidence type="ECO:0000256" key="6">
    <source>
        <dbReference type="ARBA" id="ARBA00022679"/>
    </source>
</evidence>
<keyword evidence="8" id="KW-0547">Nucleotide-binding</keyword>
<feature type="transmembrane region" description="Helical" evidence="14">
    <location>
        <begin position="147"/>
        <end position="168"/>
    </location>
</feature>
<evidence type="ECO:0000256" key="1">
    <source>
        <dbReference type="ARBA" id="ARBA00000085"/>
    </source>
</evidence>
<dbReference type="InterPro" id="IPR003594">
    <property type="entry name" value="HATPase_dom"/>
</dbReference>
<keyword evidence="13 14" id="KW-0472">Membrane</keyword>
<evidence type="ECO:0000256" key="3">
    <source>
        <dbReference type="ARBA" id="ARBA00012438"/>
    </source>
</evidence>
<dbReference type="InterPro" id="IPR036890">
    <property type="entry name" value="HATPase_C_sf"/>
</dbReference>
<keyword evidence="5" id="KW-0597">Phosphoprotein</keyword>
<evidence type="ECO:0000256" key="12">
    <source>
        <dbReference type="ARBA" id="ARBA00023012"/>
    </source>
</evidence>
<dbReference type="Gene3D" id="3.30.565.10">
    <property type="entry name" value="Histidine kinase-like ATPase, C-terminal domain"/>
    <property type="match status" value="1"/>
</dbReference>
<evidence type="ECO:0000256" key="13">
    <source>
        <dbReference type="ARBA" id="ARBA00023136"/>
    </source>
</evidence>